<feature type="transmembrane region" description="Helical" evidence="6">
    <location>
        <begin position="156"/>
        <end position="176"/>
    </location>
</feature>
<evidence type="ECO:0000256" key="1">
    <source>
        <dbReference type="ARBA" id="ARBA00004141"/>
    </source>
</evidence>
<feature type="region of interest" description="Disordered" evidence="5">
    <location>
        <begin position="550"/>
        <end position="571"/>
    </location>
</feature>
<feature type="transmembrane region" description="Helical" evidence="6">
    <location>
        <begin position="474"/>
        <end position="494"/>
    </location>
</feature>
<dbReference type="PANTHER" id="PTHR24064">
    <property type="entry name" value="SOLUTE CARRIER FAMILY 22 MEMBER"/>
    <property type="match status" value="1"/>
</dbReference>
<organism evidence="8 9">
    <name type="scientific">Arctia plantaginis</name>
    <name type="common">Wood tiger moth</name>
    <name type="synonym">Phalaena plantaginis</name>
    <dbReference type="NCBI Taxonomy" id="874455"/>
    <lineage>
        <taxon>Eukaryota</taxon>
        <taxon>Metazoa</taxon>
        <taxon>Ecdysozoa</taxon>
        <taxon>Arthropoda</taxon>
        <taxon>Hexapoda</taxon>
        <taxon>Insecta</taxon>
        <taxon>Pterygota</taxon>
        <taxon>Neoptera</taxon>
        <taxon>Endopterygota</taxon>
        <taxon>Lepidoptera</taxon>
        <taxon>Glossata</taxon>
        <taxon>Ditrysia</taxon>
        <taxon>Noctuoidea</taxon>
        <taxon>Erebidae</taxon>
        <taxon>Arctiinae</taxon>
        <taxon>Arctia</taxon>
    </lineage>
</organism>
<name>A0A8S1ANZ6_ARCPL</name>
<feature type="transmembrane region" description="Helical" evidence="6">
    <location>
        <begin position="38"/>
        <end position="59"/>
    </location>
</feature>
<keyword evidence="9" id="KW-1185">Reference proteome</keyword>
<dbReference type="InterPro" id="IPR020846">
    <property type="entry name" value="MFS_dom"/>
</dbReference>
<evidence type="ECO:0000256" key="5">
    <source>
        <dbReference type="SAM" id="MobiDB-lite"/>
    </source>
</evidence>
<feature type="transmembrane region" description="Helical" evidence="6">
    <location>
        <begin position="242"/>
        <end position="263"/>
    </location>
</feature>
<dbReference type="AlphaFoldDB" id="A0A8S1ANZ6"/>
<evidence type="ECO:0000313" key="8">
    <source>
        <dbReference type="EMBL" id="CAB3246830.1"/>
    </source>
</evidence>
<feature type="compositionally biased region" description="Basic and acidic residues" evidence="5">
    <location>
        <begin position="552"/>
        <end position="565"/>
    </location>
</feature>
<feature type="transmembrane region" description="Helical" evidence="6">
    <location>
        <begin position="183"/>
        <end position="202"/>
    </location>
</feature>
<feature type="transmembrane region" description="Helical" evidence="6">
    <location>
        <begin position="416"/>
        <end position="435"/>
    </location>
</feature>
<gene>
    <name evidence="8" type="ORF">APLA_LOCUS11066</name>
</gene>
<dbReference type="SUPFAM" id="SSF103473">
    <property type="entry name" value="MFS general substrate transporter"/>
    <property type="match status" value="1"/>
</dbReference>
<protein>
    <recommendedName>
        <fullName evidence="7">Major facilitator superfamily (MFS) profile domain-containing protein</fullName>
    </recommendedName>
</protein>
<feature type="transmembrane region" description="Helical" evidence="6">
    <location>
        <begin position="358"/>
        <end position="376"/>
    </location>
</feature>
<dbReference type="PROSITE" id="PS50850">
    <property type="entry name" value="MFS"/>
    <property type="match status" value="1"/>
</dbReference>
<dbReference type="GO" id="GO:0016020">
    <property type="term" value="C:membrane"/>
    <property type="evidence" value="ECO:0007669"/>
    <property type="project" value="UniProtKB-SubCell"/>
</dbReference>
<evidence type="ECO:0000256" key="2">
    <source>
        <dbReference type="ARBA" id="ARBA00022692"/>
    </source>
</evidence>
<sequence length="571" mass="64713">MVMKSNTEGKQFHPAEKEVTYDDLLSSVGQLGIYQWRLFFSTCPFFAFGVFAYFSQMFITEVSPNHWCRIPELENMTAIERRDLGVPKDNTSRFGYSQCTMYVINWTAVLEKGQKLNRTWKTVPCRYGWKFNKSEIPYPTIGSDLEWVCEKDSYQATAQAVFFIGCIAGGFFFGWIADRFGRLPAIIGSCLAGCVGGLASTFTKNLGEFAAARFVMGMAYDSCTNISYLLLLEYIGPKYRTLLANLTFALFFCLFMTVLPWGALACGNWKVFSLVTSLPLALSLLAKLFLPESPMWLISKGRVNEAIEKVIIISKINKKDIPTEKINQFRLQASSVTQDNLQNLSWWEIFKRPLVKKMYILTGLEYMCTALLYDGLVRSIGQLDFNFFVSFSLISFTEFPSVLIVAFIMDYIGRRWMCIVVMSIGTIFCFLVPFVSGVLSLVFAVIARFAVNMGFSAAMQWAPEVLPTSVRGSGVSVIHICAFVSTFLSPYIVYLKVYYYWLPFVVMSGISGLATIIPFFLPETAMKAMPNTFEESEELTKNQRLWQLPYLESKKQNSPKDKTNEGVECQS</sequence>
<dbReference type="InterPro" id="IPR005828">
    <property type="entry name" value="MFS_sugar_transport-like"/>
</dbReference>
<dbReference type="GO" id="GO:0022857">
    <property type="term" value="F:transmembrane transporter activity"/>
    <property type="evidence" value="ECO:0007669"/>
    <property type="project" value="InterPro"/>
</dbReference>
<keyword evidence="4 6" id="KW-0472">Membrane</keyword>
<dbReference type="OrthoDB" id="6884957at2759"/>
<proteinExistence type="predicted"/>
<evidence type="ECO:0000259" key="7">
    <source>
        <dbReference type="PROSITE" id="PS50850"/>
    </source>
</evidence>
<feature type="domain" description="Major facilitator superfamily (MFS) profile" evidence="7">
    <location>
        <begin position="101"/>
        <end position="526"/>
    </location>
</feature>
<feature type="transmembrane region" description="Helical" evidence="6">
    <location>
        <begin position="269"/>
        <end position="290"/>
    </location>
</feature>
<feature type="transmembrane region" description="Helical" evidence="6">
    <location>
        <begin position="214"/>
        <end position="235"/>
    </location>
</feature>
<reference evidence="8 9" key="1">
    <citation type="submission" date="2020-04" db="EMBL/GenBank/DDBJ databases">
        <authorList>
            <person name="Wallbank WR R."/>
            <person name="Pardo Diaz C."/>
            <person name="Kozak K."/>
            <person name="Martin S."/>
            <person name="Jiggins C."/>
            <person name="Moest M."/>
            <person name="Warren A I."/>
            <person name="Byers J.R.P. K."/>
            <person name="Montejo-Kovacevich G."/>
            <person name="Yen C E."/>
        </authorList>
    </citation>
    <scope>NUCLEOTIDE SEQUENCE [LARGE SCALE GENOMIC DNA]</scope>
</reference>
<dbReference type="Proteomes" id="UP000494106">
    <property type="component" value="Unassembled WGS sequence"/>
</dbReference>
<evidence type="ECO:0000256" key="6">
    <source>
        <dbReference type="SAM" id="Phobius"/>
    </source>
</evidence>
<dbReference type="Gene3D" id="1.20.1250.20">
    <property type="entry name" value="MFS general substrate transporter like domains"/>
    <property type="match status" value="1"/>
</dbReference>
<keyword evidence="2 6" id="KW-0812">Transmembrane</keyword>
<comment type="subcellular location">
    <subcellularLocation>
        <location evidence="1">Membrane</location>
        <topology evidence="1">Multi-pass membrane protein</topology>
    </subcellularLocation>
</comment>
<evidence type="ECO:0000256" key="4">
    <source>
        <dbReference type="ARBA" id="ARBA00023136"/>
    </source>
</evidence>
<feature type="transmembrane region" description="Helical" evidence="6">
    <location>
        <begin position="500"/>
        <end position="521"/>
    </location>
</feature>
<accession>A0A8S1ANZ6</accession>
<feature type="transmembrane region" description="Helical" evidence="6">
    <location>
        <begin position="388"/>
        <end position="409"/>
    </location>
</feature>
<evidence type="ECO:0000313" key="9">
    <source>
        <dbReference type="Proteomes" id="UP000494106"/>
    </source>
</evidence>
<comment type="caution">
    <text evidence="8">The sequence shown here is derived from an EMBL/GenBank/DDBJ whole genome shotgun (WGS) entry which is preliminary data.</text>
</comment>
<dbReference type="Pfam" id="PF00083">
    <property type="entry name" value="Sugar_tr"/>
    <property type="match status" value="1"/>
</dbReference>
<dbReference type="InterPro" id="IPR036259">
    <property type="entry name" value="MFS_trans_sf"/>
</dbReference>
<keyword evidence="3 6" id="KW-1133">Transmembrane helix</keyword>
<dbReference type="EMBL" id="CADEBC010000528">
    <property type="protein sequence ID" value="CAB3246830.1"/>
    <property type="molecule type" value="Genomic_DNA"/>
</dbReference>
<evidence type="ECO:0000256" key="3">
    <source>
        <dbReference type="ARBA" id="ARBA00022989"/>
    </source>
</evidence>